<gene>
    <name evidence="1" type="ORF">CHC_T00003202001</name>
</gene>
<dbReference type="Proteomes" id="UP000012073">
    <property type="component" value="Unassembled WGS sequence"/>
</dbReference>
<dbReference type="KEGG" id="ccp:CHC_T00003202001"/>
<name>R7Q8J0_CHOCR</name>
<accession>R7Q8J0</accession>
<dbReference type="RefSeq" id="XP_005714671.1">
    <property type="nucleotide sequence ID" value="XM_005714614.1"/>
</dbReference>
<dbReference type="AlphaFoldDB" id="R7Q8J0"/>
<dbReference type="GeneID" id="17322383"/>
<dbReference type="EMBL" id="HG001707">
    <property type="protein sequence ID" value="CDF34852.1"/>
    <property type="molecule type" value="Genomic_DNA"/>
</dbReference>
<proteinExistence type="predicted"/>
<evidence type="ECO:0000313" key="2">
    <source>
        <dbReference type="Proteomes" id="UP000012073"/>
    </source>
</evidence>
<keyword evidence="2" id="KW-1185">Reference proteome</keyword>
<dbReference type="Gramene" id="CDF34852">
    <property type="protein sequence ID" value="CDF34852"/>
    <property type="gene ID" value="CHC_T00003202001"/>
</dbReference>
<evidence type="ECO:0000313" key="1">
    <source>
        <dbReference type="EMBL" id="CDF34852.1"/>
    </source>
</evidence>
<sequence length="135" mass="15292">MDTSCRTFASHYWVGASHSLAALATWTLHIHHAPTLCKRACYLCRALTPLKGSLDSHCARALCEPLSDYRRRLTPCHGCFTNSCLTNAPRRGIYTLFFFAILQQRGNLANSRCPYSRRNPAYGTEGRTDLRDWLP</sequence>
<organism evidence="1 2">
    <name type="scientific">Chondrus crispus</name>
    <name type="common">Carrageen Irish moss</name>
    <name type="synonym">Polymorpha crispa</name>
    <dbReference type="NCBI Taxonomy" id="2769"/>
    <lineage>
        <taxon>Eukaryota</taxon>
        <taxon>Rhodophyta</taxon>
        <taxon>Florideophyceae</taxon>
        <taxon>Rhodymeniophycidae</taxon>
        <taxon>Gigartinales</taxon>
        <taxon>Gigartinaceae</taxon>
        <taxon>Chondrus</taxon>
    </lineage>
</organism>
<reference evidence="2" key="1">
    <citation type="journal article" date="2013" name="Proc. Natl. Acad. Sci. U.S.A.">
        <title>Genome structure and metabolic features in the red seaweed Chondrus crispus shed light on evolution of the Archaeplastida.</title>
        <authorList>
            <person name="Collen J."/>
            <person name="Porcel B."/>
            <person name="Carre W."/>
            <person name="Ball S.G."/>
            <person name="Chaparro C."/>
            <person name="Tonon T."/>
            <person name="Barbeyron T."/>
            <person name="Michel G."/>
            <person name="Noel B."/>
            <person name="Valentin K."/>
            <person name="Elias M."/>
            <person name="Artiguenave F."/>
            <person name="Arun A."/>
            <person name="Aury J.M."/>
            <person name="Barbosa-Neto J.F."/>
            <person name="Bothwell J.H."/>
            <person name="Bouget F.Y."/>
            <person name="Brillet L."/>
            <person name="Cabello-Hurtado F."/>
            <person name="Capella-Gutierrez S."/>
            <person name="Charrier B."/>
            <person name="Cladiere L."/>
            <person name="Cock J.M."/>
            <person name="Coelho S.M."/>
            <person name="Colleoni C."/>
            <person name="Czjzek M."/>
            <person name="Da Silva C."/>
            <person name="Delage L."/>
            <person name="Denoeud F."/>
            <person name="Deschamps P."/>
            <person name="Dittami S.M."/>
            <person name="Gabaldon T."/>
            <person name="Gachon C.M."/>
            <person name="Groisillier A."/>
            <person name="Herve C."/>
            <person name="Jabbari K."/>
            <person name="Katinka M."/>
            <person name="Kloareg B."/>
            <person name="Kowalczyk N."/>
            <person name="Labadie K."/>
            <person name="Leblanc C."/>
            <person name="Lopez P.J."/>
            <person name="McLachlan D.H."/>
            <person name="Meslet-Cladiere L."/>
            <person name="Moustafa A."/>
            <person name="Nehr Z."/>
            <person name="Nyvall Collen P."/>
            <person name="Panaud O."/>
            <person name="Partensky F."/>
            <person name="Poulain J."/>
            <person name="Rensing S.A."/>
            <person name="Rousvoal S."/>
            <person name="Samson G."/>
            <person name="Symeonidi A."/>
            <person name="Weissenbach J."/>
            <person name="Zambounis A."/>
            <person name="Wincker P."/>
            <person name="Boyen C."/>
        </authorList>
    </citation>
    <scope>NUCLEOTIDE SEQUENCE [LARGE SCALE GENOMIC DNA]</scope>
    <source>
        <strain evidence="2">cv. Stackhouse</strain>
    </source>
</reference>
<protein>
    <submittedName>
        <fullName evidence="1">Uncharacterized protein</fullName>
    </submittedName>
</protein>